<reference evidence="2 3" key="1">
    <citation type="submission" date="2008-05" db="EMBL/GenBank/DDBJ databases">
        <title>Complete sequence of chromosome of Geobacter lovleyi SZ.</title>
        <authorList>
            <consortium name="US DOE Joint Genome Institute"/>
            <person name="Lucas S."/>
            <person name="Copeland A."/>
            <person name="Lapidus A."/>
            <person name="Glavina del Rio T."/>
            <person name="Dalin E."/>
            <person name="Tice H."/>
            <person name="Bruce D."/>
            <person name="Goodwin L."/>
            <person name="Pitluck S."/>
            <person name="Chertkov O."/>
            <person name="Meincke L."/>
            <person name="Brettin T."/>
            <person name="Detter J.C."/>
            <person name="Han C."/>
            <person name="Tapia R."/>
            <person name="Kuske C.R."/>
            <person name="Schmutz J."/>
            <person name="Larimer F."/>
            <person name="Land M."/>
            <person name="Hauser L."/>
            <person name="Kyrpides N."/>
            <person name="Mikhailova N."/>
            <person name="Sung Y."/>
            <person name="Fletcher K.E."/>
            <person name="Ritalahti K.M."/>
            <person name="Loeffler F.E."/>
            <person name="Richardson P."/>
        </authorList>
    </citation>
    <scope>NUCLEOTIDE SEQUENCE [LARGE SCALE GENOMIC DNA]</scope>
    <source>
        <strain evidence="3">ATCC BAA-1151 / DSM 17278 / SZ</strain>
    </source>
</reference>
<dbReference type="PANTHER" id="PTHR33271:SF22">
    <property type="entry name" value="OS04G0445200 PROTEIN"/>
    <property type="match status" value="1"/>
</dbReference>
<dbReference type="Gene3D" id="2.60.120.10">
    <property type="entry name" value="Jelly Rolls"/>
    <property type="match status" value="1"/>
</dbReference>
<dbReference type="Proteomes" id="UP000002420">
    <property type="component" value="Chromosome"/>
</dbReference>
<dbReference type="InterPro" id="IPR011051">
    <property type="entry name" value="RmlC_Cupin_sf"/>
</dbReference>
<dbReference type="InterPro" id="IPR014710">
    <property type="entry name" value="RmlC-like_jellyroll"/>
</dbReference>
<dbReference type="InterPro" id="IPR008579">
    <property type="entry name" value="UGlyAH_Cupin_dom"/>
</dbReference>
<organism evidence="2 3">
    <name type="scientific">Trichlorobacter lovleyi (strain ATCC BAA-1151 / DSM 17278 / SZ)</name>
    <name type="common">Geobacter lovleyi</name>
    <dbReference type="NCBI Taxonomy" id="398767"/>
    <lineage>
        <taxon>Bacteria</taxon>
        <taxon>Pseudomonadati</taxon>
        <taxon>Thermodesulfobacteriota</taxon>
        <taxon>Desulfuromonadia</taxon>
        <taxon>Geobacterales</taxon>
        <taxon>Geobacteraceae</taxon>
        <taxon>Trichlorobacter</taxon>
    </lineage>
</organism>
<sequence length="91" mass="10465">MMPIMVEQEPSRERLEALGVFSWPVWSCEVSEFPWSYDQREVCYLLEGRVVVTTEEGASVELKAGDLVLFPAGLSCQWEVEQPVRKHYRSG</sequence>
<keyword evidence="3" id="KW-1185">Reference proteome</keyword>
<dbReference type="EMBL" id="CP001089">
    <property type="protein sequence ID" value="ACD95026.1"/>
    <property type="molecule type" value="Genomic_DNA"/>
</dbReference>
<dbReference type="OrthoDB" id="9799053at2"/>
<dbReference type="Pfam" id="PF05899">
    <property type="entry name" value="Cupin_3"/>
    <property type="match status" value="1"/>
</dbReference>
<evidence type="ECO:0000259" key="1">
    <source>
        <dbReference type="Pfam" id="PF05899"/>
    </source>
</evidence>
<dbReference type="SUPFAM" id="SSF51182">
    <property type="entry name" value="RmlC-like cupins"/>
    <property type="match status" value="1"/>
</dbReference>
<dbReference type="STRING" id="398767.Glov_1305"/>
<name>B3E7P4_TRIL1</name>
<dbReference type="PANTHER" id="PTHR33271">
    <property type="entry name" value="OS04G0445200 PROTEIN"/>
    <property type="match status" value="1"/>
</dbReference>
<gene>
    <name evidence="2" type="ordered locus">Glov_1305</name>
</gene>
<dbReference type="CDD" id="cd02227">
    <property type="entry name" value="cupin_TM1112-like"/>
    <property type="match status" value="1"/>
</dbReference>
<evidence type="ECO:0000313" key="3">
    <source>
        <dbReference type="Proteomes" id="UP000002420"/>
    </source>
</evidence>
<accession>B3E7P4</accession>
<proteinExistence type="predicted"/>
<dbReference type="eggNOG" id="COG3450">
    <property type="taxonomic scope" value="Bacteria"/>
</dbReference>
<feature type="domain" description="(S)-ureidoglycine aminohydrolase cupin" evidence="1">
    <location>
        <begin position="16"/>
        <end position="88"/>
    </location>
</feature>
<evidence type="ECO:0000313" key="2">
    <source>
        <dbReference type="EMBL" id="ACD95026.1"/>
    </source>
</evidence>
<protein>
    <recommendedName>
        <fullName evidence="1">(S)-ureidoglycine aminohydrolase cupin domain-containing protein</fullName>
    </recommendedName>
</protein>
<dbReference type="HOGENOM" id="CLU_135880_2_0_7"/>
<dbReference type="KEGG" id="glo:Glov_1305"/>
<dbReference type="RefSeq" id="WP_012469372.1">
    <property type="nucleotide sequence ID" value="NC_010814.1"/>
</dbReference>
<dbReference type="AlphaFoldDB" id="B3E7P4"/>